<reference evidence="2" key="1">
    <citation type="journal article" date="2020" name="Nat. Commun.">
        <title>Large-scale genome sequencing of mycorrhizal fungi provides insights into the early evolution of symbiotic traits.</title>
        <authorList>
            <person name="Miyauchi S."/>
            <person name="Kiss E."/>
            <person name="Kuo A."/>
            <person name="Drula E."/>
            <person name="Kohler A."/>
            <person name="Sanchez-Garcia M."/>
            <person name="Morin E."/>
            <person name="Andreopoulos B."/>
            <person name="Barry K.W."/>
            <person name="Bonito G."/>
            <person name="Buee M."/>
            <person name="Carver A."/>
            <person name="Chen C."/>
            <person name="Cichocki N."/>
            <person name="Clum A."/>
            <person name="Culley D."/>
            <person name="Crous P.W."/>
            <person name="Fauchery L."/>
            <person name="Girlanda M."/>
            <person name="Hayes R.D."/>
            <person name="Keri Z."/>
            <person name="LaButti K."/>
            <person name="Lipzen A."/>
            <person name="Lombard V."/>
            <person name="Magnuson J."/>
            <person name="Maillard F."/>
            <person name="Murat C."/>
            <person name="Nolan M."/>
            <person name="Ohm R.A."/>
            <person name="Pangilinan J."/>
            <person name="Pereira M.F."/>
            <person name="Perotto S."/>
            <person name="Peter M."/>
            <person name="Pfister S."/>
            <person name="Riley R."/>
            <person name="Sitrit Y."/>
            <person name="Stielow J.B."/>
            <person name="Szollosi G."/>
            <person name="Zifcakova L."/>
            <person name="Stursova M."/>
            <person name="Spatafora J.W."/>
            <person name="Tedersoo L."/>
            <person name="Vaario L.M."/>
            <person name="Yamada A."/>
            <person name="Yan M."/>
            <person name="Wang P."/>
            <person name="Xu J."/>
            <person name="Bruns T."/>
            <person name="Baldrian P."/>
            <person name="Vilgalys R."/>
            <person name="Dunand C."/>
            <person name="Henrissat B."/>
            <person name="Grigoriev I.V."/>
            <person name="Hibbett D."/>
            <person name="Nagy L.G."/>
            <person name="Martin F.M."/>
        </authorList>
    </citation>
    <scope>NUCLEOTIDE SEQUENCE</scope>
    <source>
        <strain evidence="2">UH-Tt-Lm1</strain>
    </source>
</reference>
<reference evidence="2" key="2">
    <citation type="submission" date="2020-11" db="EMBL/GenBank/DDBJ databases">
        <authorList>
            <consortium name="DOE Joint Genome Institute"/>
            <person name="Kuo A."/>
            <person name="Miyauchi S."/>
            <person name="Kiss E."/>
            <person name="Drula E."/>
            <person name="Kohler A."/>
            <person name="Sanchez-Garcia M."/>
            <person name="Andreopoulos B."/>
            <person name="Barry K.W."/>
            <person name="Bonito G."/>
            <person name="Buee M."/>
            <person name="Carver A."/>
            <person name="Chen C."/>
            <person name="Cichocki N."/>
            <person name="Clum A."/>
            <person name="Culley D."/>
            <person name="Crous P.W."/>
            <person name="Fauchery L."/>
            <person name="Girlanda M."/>
            <person name="Hayes R."/>
            <person name="Keri Z."/>
            <person name="Labutti K."/>
            <person name="Lipzen A."/>
            <person name="Lombard V."/>
            <person name="Magnuson J."/>
            <person name="Maillard F."/>
            <person name="Morin E."/>
            <person name="Murat C."/>
            <person name="Nolan M."/>
            <person name="Ohm R."/>
            <person name="Pangilinan J."/>
            <person name="Pereira M."/>
            <person name="Perotto S."/>
            <person name="Peter M."/>
            <person name="Riley R."/>
            <person name="Sitrit Y."/>
            <person name="Stielow B."/>
            <person name="Szollosi G."/>
            <person name="Zifcakova L."/>
            <person name="Stursova M."/>
            <person name="Spatafora J.W."/>
            <person name="Tedersoo L."/>
            <person name="Vaario L.-M."/>
            <person name="Yamada A."/>
            <person name="Yan M."/>
            <person name="Wang P."/>
            <person name="Xu J."/>
            <person name="Bruns T."/>
            <person name="Baldrian P."/>
            <person name="Vilgalys R."/>
            <person name="Henrissat B."/>
            <person name="Grigoriev I.V."/>
            <person name="Hibbett D."/>
            <person name="Nagy L.G."/>
            <person name="Martin F.M."/>
        </authorList>
    </citation>
    <scope>NUCLEOTIDE SEQUENCE</scope>
    <source>
        <strain evidence="2">UH-Tt-Lm1</strain>
    </source>
</reference>
<organism evidence="2 3">
    <name type="scientific">Thelephora terrestris</name>
    <dbReference type="NCBI Taxonomy" id="56493"/>
    <lineage>
        <taxon>Eukaryota</taxon>
        <taxon>Fungi</taxon>
        <taxon>Dikarya</taxon>
        <taxon>Basidiomycota</taxon>
        <taxon>Agaricomycotina</taxon>
        <taxon>Agaricomycetes</taxon>
        <taxon>Thelephorales</taxon>
        <taxon>Thelephoraceae</taxon>
        <taxon>Thelephora</taxon>
    </lineage>
</organism>
<keyword evidence="3" id="KW-1185">Reference proteome</keyword>
<evidence type="ECO:0000256" key="1">
    <source>
        <dbReference type="SAM" id="MobiDB-lite"/>
    </source>
</evidence>
<proteinExistence type="predicted"/>
<evidence type="ECO:0000313" key="2">
    <source>
        <dbReference type="EMBL" id="KAF9779789.1"/>
    </source>
</evidence>
<name>A0A9P6H896_9AGAM</name>
<accession>A0A9P6H896</accession>
<dbReference type="EMBL" id="WIUZ02000018">
    <property type="protein sequence ID" value="KAF9779789.1"/>
    <property type="molecule type" value="Genomic_DNA"/>
</dbReference>
<evidence type="ECO:0000313" key="3">
    <source>
        <dbReference type="Proteomes" id="UP000736335"/>
    </source>
</evidence>
<dbReference type="Proteomes" id="UP000736335">
    <property type="component" value="Unassembled WGS sequence"/>
</dbReference>
<protein>
    <submittedName>
        <fullName evidence="2">Uncharacterized protein</fullName>
    </submittedName>
</protein>
<sequence length="177" mass="19658">MTWPYNLGPARPLEATALFSSSSTSVFLSTSSVCHKPPLRIDPSEHSTFASTQPRRDPDDDQCRPHTLGRRPGAHCHECQREQSMASRNEREFVRVTARPCLAYGWLKATLAESRHTSFLRCPCGQEAQEATETEASTKPRSRCIIFSHSVLLRAPHSKYGGQNKSCSGCVRGGGRR</sequence>
<feature type="compositionally biased region" description="Basic and acidic residues" evidence="1">
    <location>
        <begin position="54"/>
        <end position="64"/>
    </location>
</feature>
<feature type="region of interest" description="Disordered" evidence="1">
    <location>
        <begin position="38"/>
        <end position="69"/>
    </location>
</feature>
<gene>
    <name evidence="2" type="ORF">BJ322DRAFT_340970</name>
</gene>
<comment type="caution">
    <text evidence="2">The sequence shown here is derived from an EMBL/GenBank/DDBJ whole genome shotgun (WGS) entry which is preliminary data.</text>
</comment>
<dbReference type="AlphaFoldDB" id="A0A9P6H896"/>